<dbReference type="EMBL" id="SOHM01000049">
    <property type="protein sequence ID" value="TFD83557.1"/>
    <property type="molecule type" value="Genomic_DNA"/>
</dbReference>
<keyword evidence="4" id="KW-1185">Reference proteome</keyword>
<comment type="caution">
    <text evidence="3">The sequence shown here is derived from an EMBL/GenBank/DDBJ whole genome shotgun (WGS) entry which is preliminary data.</text>
</comment>
<dbReference type="InterPro" id="IPR043129">
    <property type="entry name" value="ATPase_NBD"/>
</dbReference>
<sequence>MVEPYSARADAPERPRPNASHHTRTTRKNGPPMSVESASLTIDAGQTGIRARLHTATGRYLPFEFGGIRTDTALIPQLGEIVARVASLTREPIYTVSAGVSGFSKAESDPRELREAGTIHGVREVFLAHDSVTSYLGALGDERGVVVAAGTGVVTLAVGVHDVARIDGWGNLIGDAGSGYWIGRAALEAVMRAYDGRGPVTALTATVRRDFPDLEVAYLELQADPLRVSRIAAYSRQVTELATTDPVASRICDEAATELALSAATGLRQVDESSGPSPVVCGIGGVLRSPEISTRFERNLRKLWPEVDIRPAAAQALEGAEFLPILAPLSALRDRIAASIG</sequence>
<feature type="domain" description="ATPase BadF/BadG/BcrA/BcrD type" evidence="2">
    <location>
        <begin position="82"/>
        <end position="306"/>
    </location>
</feature>
<accession>A0A4R9BG12</accession>
<evidence type="ECO:0000256" key="1">
    <source>
        <dbReference type="SAM" id="MobiDB-lite"/>
    </source>
</evidence>
<protein>
    <recommendedName>
        <fullName evidence="2">ATPase BadF/BadG/BcrA/BcrD type domain-containing protein</fullName>
    </recommendedName>
</protein>
<dbReference type="InterPro" id="IPR002731">
    <property type="entry name" value="ATPase_BadF"/>
</dbReference>
<dbReference type="Gene3D" id="3.30.420.40">
    <property type="match status" value="2"/>
</dbReference>
<reference evidence="3 4" key="1">
    <citation type="submission" date="2019-03" db="EMBL/GenBank/DDBJ databases">
        <title>Genomics of glacier-inhabiting Cryobacterium strains.</title>
        <authorList>
            <person name="Liu Q."/>
            <person name="Xin Y.-H."/>
        </authorList>
    </citation>
    <scope>NUCLEOTIDE SEQUENCE [LARGE SCALE GENOMIC DNA]</scope>
    <source>
        <strain evidence="3 4">Sr59</strain>
    </source>
</reference>
<dbReference type="Proteomes" id="UP000298468">
    <property type="component" value="Unassembled WGS sequence"/>
</dbReference>
<dbReference type="PANTHER" id="PTHR43190:SF3">
    <property type="entry name" value="N-ACETYL-D-GLUCOSAMINE KINASE"/>
    <property type="match status" value="1"/>
</dbReference>
<name>A0A4R9BG12_9MICO</name>
<gene>
    <name evidence="3" type="ORF">E3T61_21240</name>
</gene>
<dbReference type="OrthoDB" id="8701357at2"/>
<dbReference type="AlphaFoldDB" id="A0A4R9BG12"/>
<organism evidence="3 4">
    <name type="scientific">Cryobacterium lactosi</name>
    <dbReference type="NCBI Taxonomy" id="1259202"/>
    <lineage>
        <taxon>Bacteria</taxon>
        <taxon>Bacillati</taxon>
        <taxon>Actinomycetota</taxon>
        <taxon>Actinomycetes</taxon>
        <taxon>Micrococcales</taxon>
        <taxon>Microbacteriaceae</taxon>
        <taxon>Cryobacterium</taxon>
    </lineage>
</organism>
<evidence type="ECO:0000313" key="4">
    <source>
        <dbReference type="Proteomes" id="UP000298468"/>
    </source>
</evidence>
<dbReference type="SUPFAM" id="SSF53067">
    <property type="entry name" value="Actin-like ATPase domain"/>
    <property type="match status" value="1"/>
</dbReference>
<dbReference type="InterPro" id="IPR052519">
    <property type="entry name" value="Euk-type_GlcNAc_Kinase"/>
</dbReference>
<evidence type="ECO:0000313" key="3">
    <source>
        <dbReference type="EMBL" id="TFD83557.1"/>
    </source>
</evidence>
<dbReference type="PANTHER" id="PTHR43190">
    <property type="entry name" value="N-ACETYL-D-GLUCOSAMINE KINASE"/>
    <property type="match status" value="1"/>
</dbReference>
<feature type="region of interest" description="Disordered" evidence="1">
    <location>
        <begin position="1"/>
        <end position="36"/>
    </location>
</feature>
<evidence type="ECO:0000259" key="2">
    <source>
        <dbReference type="Pfam" id="PF01869"/>
    </source>
</evidence>
<proteinExistence type="predicted"/>
<dbReference type="Pfam" id="PF01869">
    <property type="entry name" value="BcrAD_BadFG"/>
    <property type="match status" value="1"/>
</dbReference>